<evidence type="ECO:0000259" key="4">
    <source>
        <dbReference type="Pfam" id="PF02563"/>
    </source>
</evidence>
<organism evidence="6 7">
    <name type="scientific">candidate division WOR-3 bacterium</name>
    <dbReference type="NCBI Taxonomy" id="2052148"/>
    <lineage>
        <taxon>Bacteria</taxon>
        <taxon>Bacteria division WOR-3</taxon>
    </lineage>
</organism>
<protein>
    <submittedName>
        <fullName evidence="6">Polysaccharide export protein</fullName>
    </submittedName>
</protein>
<dbReference type="Proteomes" id="UP000885826">
    <property type="component" value="Unassembled WGS sequence"/>
</dbReference>
<keyword evidence="2" id="KW-0812">Transmembrane</keyword>
<feature type="chain" id="PRO_5038723130" evidence="3">
    <location>
        <begin position="24"/>
        <end position="239"/>
    </location>
</feature>
<dbReference type="InterPro" id="IPR049712">
    <property type="entry name" value="Poly_export"/>
</dbReference>
<keyword evidence="2" id="KW-0472">Membrane</keyword>
<name>A0A9C9EKV2_UNCW3</name>
<feature type="signal peptide" evidence="3">
    <location>
        <begin position="1"/>
        <end position="23"/>
    </location>
</feature>
<evidence type="ECO:0000256" key="2">
    <source>
        <dbReference type="SAM" id="Phobius"/>
    </source>
</evidence>
<comment type="caution">
    <text evidence="6">The sequence shown here is derived from an EMBL/GenBank/DDBJ whole genome shotgun (WGS) entry which is preliminary data.</text>
</comment>
<dbReference type="InterPro" id="IPR003715">
    <property type="entry name" value="Poly_export_N"/>
</dbReference>
<dbReference type="AlphaFoldDB" id="A0A9C9EKV2"/>
<dbReference type="Pfam" id="PF02563">
    <property type="entry name" value="Poly_export"/>
    <property type="match status" value="1"/>
</dbReference>
<dbReference type="PANTHER" id="PTHR33619:SF3">
    <property type="entry name" value="POLYSACCHARIDE EXPORT PROTEIN GFCE-RELATED"/>
    <property type="match status" value="1"/>
</dbReference>
<reference evidence="6" key="1">
    <citation type="journal article" date="2020" name="mSystems">
        <title>Genome- and Community-Level Interaction Insights into Carbon Utilization and Element Cycling Functions of Hydrothermarchaeota in Hydrothermal Sediment.</title>
        <authorList>
            <person name="Zhou Z."/>
            <person name="Liu Y."/>
            <person name="Xu W."/>
            <person name="Pan J."/>
            <person name="Luo Z.H."/>
            <person name="Li M."/>
        </authorList>
    </citation>
    <scope>NUCLEOTIDE SEQUENCE</scope>
    <source>
        <strain evidence="6">HyVt-388</strain>
    </source>
</reference>
<evidence type="ECO:0000256" key="1">
    <source>
        <dbReference type="ARBA" id="ARBA00022729"/>
    </source>
</evidence>
<feature type="domain" description="Polysaccharide export protein N-terminal" evidence="4">
    <location>
        <begin position="52"/>
        <end position="120"/>
    </location>
</feature>
<sequence>MKSRKRPVNIILLCFFLVSFLHAGSADLTDVQKKAEKNSDIMTDAGSSGVHTIETGDVLEVVILGEKELSRTLVVMRNGYISMPLIGEVKVAGLTIKQAEDVIAEKLREYYTHPVVSVILKSPTLPYVSVFGEVLRPGAVEYQRGLRITDYIALAGGPTSRANLKKVKVVRSQRGEIITSTIDVDRILKKGITVQNYELKSGDWIYVSKKFTINWTAVLQFATLALTAANLYLTIQRLD</sequence>
<evidence type="ECO:0000256" key="3">
    <source>
        <dbReference type="SAM" id="SignalP"/>
    </source>
</evidence>
<dbReference type="Gene3D" id="3.10.560.10">
    <property type="entry name" value="Outer membrane lipoprotein wza domain like"/>
    <property type="match status" value="1"/>
</dbReference>
<dbReference type="InterPro" id="IPR019554">
    <property type="entry name" value="Soluble_ligand-bd"/>
</dbReference>
<dbReference type="PANTHER" id="PTHR33619">
    <property type="entry name" value="POLYSACCHARIDE EXPORT PROTEIN GFCE-RELATED"/>
    <property type="match status" value="1"/>
</dbReference>
<dbReference type="Gene3D" id="3.30.1950.10">
    <property type="entry name" value="wza like domain"/>
    <property type="match status" value="1"/>
</dbReference>
<evidence type="ECO:0000313" key="6">
    <source>
        <dbReference type="EMBL" id="HEC77913.1"/>
    </source>
</evidence>
<keyword evidence="2" id="KW-1133">Transmembrane helix</keyword>
<dbReference type="EMBL" id="DRIG01000024">
    <property type="protein sequence ID" value="HEC77913.1"/>
    <property type="molecule type" value="Genomic_DNA"/>
</dbReference>
<keyword evidence="1 3" id="KW-0732">Signal</keyword>
<dbReference type="Pfam" id="PF10531">
    <property type="entry name" value="SLBB"/>
    <property type="match status" value="1"/>
</dbReference>
<proteinExistence type="predicted"/>
<gene>
    <name evidence="6" type="ORF">ENI34_02070</name>
</gene>
<feature type="domain" description="Soluble ligand binding" evidence="5">
    <location>
        <begin position="127"/>
        <end position="175"/>
    </location>
</feature>
<accession>A0A9C9EKV2</accession>
<feature type="transmembrane region" description="Helical" evidence="2">
    <location>
        <begin position="215"/>
        <end position="235"/>
    </location>
</feature>
<evidence type="ECO:0000313" key="7">
    <source>
        <dbReference type="Proteomes" id="UP000885826"/>
    </source>
</evidence>
<evidence type="ECO:0000259" key="5">
    <source>
        <dbReference type="Pfam" id="PF10531"/>
    </source>
</evidence>
<dbReference type="GO" id="GO:0015159">
    <property type="term" value="F:polysaccharide transmembrane transporter activity"/>
    <property type="evidence" value="ECO:0007669"/>
    <property type="project" value="InterPro"/>
</dbReference>